<organism evidence="2 3">
    <name type="scientific">Metapseudomonas resinovorans</name>
    <name type="common">Pseudomonas resinovorans</name>
    <dbReference type="NCBI Taxonomy" id="53412"/>
    <lineage>
        <taxon>Bacteria</taxon>
        <taxon>Pseudomonadati</taxon>
        <taxon>Pseudomonadota</taxon>
        <taxon>Gammaproteobacteria</taxon>
        <taxon>Pseudomonadales</taxon>
        <taxon>Pseudomonadaceae</taxon>
        <taxon>Metapseudomonas</taxon>
    </lineage>
</organism>
<dbReference type="EMBL" id="JANEWF010000153">
    <property type="protein sequence ID" value="MDA8486955.1"/>
    <property type="molecule type" value="Genomic_DNA"/>
</dbReference>
<sequence length="81" mass="9513">MSREERYQREQQKAQSQRQWKVAFGRAFPKFVFYLDGLDEAQTRTFSPQIAQLGASVEDFFSRSVTHVVTTRSIPLVRDEK</sequence>
<name>A0ABT4YEK7_METRE</name>
<gene>
    <name evidence="2" type="ORF">NNO07_28235</name>
</gene>
<protein>
    <recommendedName>
        <fullName evidence="1">BRCT domain-containing protein</fullName>
    </recommendedName>
</protein>
<accession>A0ABT4YEK7</accession>
<proteinExistence type="predicted"/>
<comment type="caution">
    <text evidence="2">The sequence shown here is derived from an EMBL/GenBank/DDBJ whole genome shotgun (WGS) entry which is preliminary data.</text>
</comment>
<evidence type="ECO:0000313" key="2">
    <source>
        <dbReference type="EMBL" id="MDA8486955.1"/>
    </source>
</evidence>
<keyword evidence="3" id="KW-1185">Reference proteome</keyword>
<dbReference type="Proteomes" id="UP001211689">
    <property type="component" value="Unassembled WGS sequence"/>
</dbReference>
<dbReference type="Gene3D" id="3.40.50.10190">
    <property type="entry name" value="BRCT domain"/>
    <property type="match status" value="1"/>
</dbReference>
<evidence type="ECO:0000259" key="1">
    <source>
        <dbReference type="Pfam" id="PF12738"/>
    </source>
</evidence>
<dbReference type="InterPro" id="IPR001357">
    <property type="entry name" value="BRCT_dom"/>
</dbReference>
<reference evidence="2 3" key="1">
    <citation type="submission" date="2022-07" db="EMBL/GenBank/DDBJ databases">
        <title>Genome Analysis of Selected Gammaproteobacteria from Nigerian Food snails.</title>
        <authorList>
            <person name="Okafor A.C."/>
        </authorList>
    </citation>
    <scope>NUCLEOTIDE SEQUENCE [LARGE SCALE GENOMIC DNA]</scope>
    <source>
        <strain evidence="2 3">Awg 2</strain>
    </source>
</reference>
<feature type="domain" description="BRCT" evidence="1">
    <location>
        <begin position="33"/>
        <end position="72"/>
    </location>
</feature>
<dbReference type="Pfam" id="PF12738">
    <property type="entry name" value="PTCB-BRCT"/>
    <property type="match status" value="1"/>
</dbReference>
<feature type="non-terminal residue" evidence="2">
    <location>
        <position position="81"/>
    </location>
</feature>
<dbReference type="InterPro" id="IPR036420">
    <property type="entry name" value="BRCT_dom_sf"/>
</dbReference>
<evidence type="ECO:0000313" key="3">
    <source>
        <dbReference type="Proteomes" id="UP001211689"/>
    </source>
</evidence>
<dbReference type="CDD" id="cd00027">
    <property type="entry name" value="BRCT"/>
    <property type="match status" value="1"/>
</dbReference>
<dbReference type="SUPFAM" id="SSF52113">
    <property type="entry name" value="BRCT domain"/>
    <property type="match status" value="1"/>
</dbReference>